<feature type="compositionally biased region" description="Acidic residues" evidence="2">
    <location>
        <begin position="76"/>
        <end position="93"/>
    </location>
</feature>
<sequence>MRSLEMSIVFKVTSVEDLGLLYAALKQVKTLQEMVKLENDIRQLKGQKNILQNELKEIKSEIHTLCPEKLLKKESDEMDKEPESEEEETEATVELERPEAVRVEHVEEAAPLIEERTDGEPQEEEESIV</sequence>
<name>A0A0F9IXH7_9ZZZZ</name>
<feature type="region of interest" description="Disordered" evidence="2">
    <location>
        <begin position="69"/>
        <end position="129"/>
    </location>
</feature>
<evidence type="ECO:0000256" key="2">
    <source>
        <dbReference type="SAM" id="MobiDB-lite"/>
    </source>
</evidence>
<protein>
    <submittedName>
        <fullName evidence="3">Uncharacterized protein</fullName>
    </submittedName>
</protein>
<proteinExistence type="predicted"/>
<accession>A0A0F9IXH7</accession>
<evidence type="ECO:0000256" key="1">
    <source>
        <dbReference type="SAM" id="Coils"/>
    </source>
</evidence>
<evidence type="ECO:0000313" key="3">
    <source>
        <dbReference type="EMBL" id="KKM62134.1"/>
    </source>
</evidence>
<keyword evidence="1" id="KW-0175">Coiled coil</keyword>
<gene>
    <name evidence="3" type="ORF">LCGC14_1524810</name>
</gene>
<reference evidence="3" key="1">
    <citation type="journal article" date="2015" name="Nature">
        <title>Complex archaea that bridge the gap between prokaryotes and eukaryotes.</title>
        <authorList>
            <person name="Spang A."/>
            <person name="Saw J.H."/>
            <person name="Jorgensen S.L."/>
            <person name="Zaremba-Niedzwiedzka K."/>
            <person name="Martijn J."/>
            <person name="Lind A.E."/>
            <person name="van Eijk R."/>
            <person name="Schleper C."/>
            <person name="Guy L."/>
            <person name="Ettema T.J."/>
        </authorList>
    </citation>
    <scope>NUCLEOTIDE SEQUENCE</scope>
</reference>
<organism evidence="3">
    <name type="scientific">marine sediment metagenome</name>
    <dbReference type="NCBI Taxonomy" id="412755"/>
    <lineage>
        <taxon>unclassified sequences</taxon>
        <taxon>metagenomes</taxon>
        <taxon>ecological metagenomes</taxon>
    </lineage>
</organism>
<feature type="compositionally biased region" description="Acidic residues" evidence="2">
    <location>
        <begin position="120"/>
        <end position="129"/>
    </location>
</feature>
<feature type="compositionally biased region" description="Basic and acidic residues" evidence="2">
    <location>
        <begin position="94"/>
        <end position="119"/>
    </location>
</feature>
<dbReference type="AlphaFoldDB" id="A0A0F9IXH7"/>
<dbReference type="EMBL" id="LAZR01011358">
    <property type="protein sequence ID" value="KKM62134.1"/>
    <property type="molecule type" value="Genomic_DNA"/>
</dbReference>
<comment type="caution">
    <text evidence="3">The sequence shown here is derived from an EMBL/GenBank/DDBJ whole genome shotgun (WGS) entry which is preliminary data.</text>
</comment>
<feature type="coiled-coil region" evidence="1">
    <location>
        <begin position="27"/>
        <end position="61"/>
    </location>
</feature>